<name>A0AC35TQ78_9BILA</name>
<protein>
    <submittedName>
        <fullName evidence="2">Protein Abitram</fullName>
    </submittedName>
</protein>
<dbReference type="Proteomes" id="UP000095286">
    <property type="component" value="Unplaced"/>
</dbReference>
<organism evidence="1 2">
    <name type="scientific">Rhabditophanes sp. KR3021</name>
    <dbReference type="NCBI Taxonomy" id="114890"/>
    <lineage>
        <taxon>Eukaryota</taxon>
        <taxon>Metazoa</taxon>
        <taxon>Ecdysozoa</taxon>
        <taxon>Nematoda</taxon>
        <taxon>Chromadorea</taxon>
        <taxon>Rhabditida</taxon>
        <taxon>Tylenchina</taxon>
        <taxon>Panagrolaimomorpha</taxon>
        <taxon>Strongyloidoidea</taxon>
        <taxon>Alloionematidae</taxon>
        <taxon>Rhabditophanes</taxon>
    </lineage>
</organism>
<accession>A0AC35TQ78</accession>
<reference evidence="2" key="1">
    <citation type="submission" date="2016-11" db="UniProtKB">
        <authorList>
            <consortium name="WormBaseParasite"/>
        </authorList>
    </citation>
    <scope>IDENTIFICATION</scope>
    <source>
        <strain evidence="2">KR3021</strain>
    </source>
</reference>
<proteinExistence type="predicted"/>
<dbReference type="WBParaSite" id="RSKR_0000284000.1">
    <property type="protein sequence ID" value="RSKR_0000284000.1"/>
    <property type="gene ID" value="RSKR_0000284000"/>
</dbReference>
<evidence type="ECO:0000313" key="2">
    <source>
        <dbReference type="WBParaSite" id="RSKR_0000284000.1"/>
    </source>
</evidence>
<evidence type="ECO:0000313" key="1">
    <source>
        <dbReference type="Proteomes" id="UP000095286"/>
    </source>
</evidence>
<sequence length="149" mass="16781">MNAPVYPSNVDKNFSIYTIQTHPDLCYLRHPSGVIVVSLNPNHEAAKLKITKVNWDVKKKGTDQFKTSGKGKKGAKALHPDTRLCLVTSEDGTEYALKFGMKAMCIEMNDKLESNPDLIRTHPQNHGYLAIIMPNSTERRELPNVFDKN</sequence>